<name>A0AAW6ABC6_LACPA</name>
<comment type="caution">
    <text evidence="6">The sequence shown here is derived from an EMBL/GenBank/DDBJ whole genome shotgun (WGS) entry which is preliminary data.</text>
</comment>
<dbReference type="GO" id="GO:0009307">
    <property type="term" value="P:DNA restriction-modification system"/>
    <property type="evidence" value="ECO:0007669"/>
    <property type="project" value="UniProtKB-KW"/>
</dbReference>
<dbReference type="AlphaFoldDB" id="A0AAW6ABC6"/>
<dbReference type="EMBL" id="JAQLSF010000001">
    <property type="protein sequence ID" value="MDB1565743.1"/>
    <property type="molecule type" value="Genomic_DNA"/>
</dbReference>
<keyword evidence="3" id="KW-0238">DNA-binding</keyword>
<evidence type="ECO:0000313" key="7">
    <source>
        <dbReference type="Proteomes" id="UP001212327"/>
    </source>
</evidence>
<feature type="domain" description="Type I restriction modification DNA specificity" evidence="5">
    <location>
        <begin position="18"/>
        <end position="180"/>
    </location>
</feature>
<dbReference type="GO" id="GO:0003677">
    <property type="term" value="F:DNA binding"/>
    <property type="evidence" value="ECO:0007669"/>
    <property type="project" value="UniProtKB-KW"/>
</dbReference>
<protein>
    <submittedName>
        <fullName evidence="6">Restriction endonuclease subunit S</fullName>
        <ecNumber evidence="6">3.1.21.-</ecNumber>
    </submittedName>
</protein>
<dbReference type="GO" id="GO:0016787">
    <property type="term" value="F:hydrolase activity"/>
    <property type="evidence" value="ECO:0007669"/>
    <property type="project" value="UniProtKB-KW"/>
</dbReference>
<gene>
    <name evidence="6" type="ORF">PGA78_13440</name>
</gene>
<keyword evidence="6" id="KW-0540">Nuclease</keyword>
<dbReference type="PANTHER" id="PTHR30408:SF12">
    <property type="entry name" value="TYPE I RESTRICTION ENZYME MJAVIII SPECIFICITY SUBUNIT"/>
    <property type="match status" value="1"/>
</dbReference>
<dbReference type="Pfam" id="PF01420">
    <property type="entry name" value="Methylase_S"/>
    <property type="match status" value="3"/>
</dbReference>
<dbReference type="GO" id="GO:0004519">
    <property type="term" value="F:endonuclease activity"/>
    <property type="evidence" value="ECO:0007669"/>
    <property type="project" value="UniProtKB-KW"/>
</dbReference>
<evidence type="ECO:0000313" key="6">
    <source>
        <dbReference type="EMBL" id="MDB1565743.1"/>
    </source>
</evidence>
<feature type="compositionally biased region" description="Basic and acidic residues" evidence="4">
    <location>
        <begin position="17"/>
        <end position="28"/>
    </location>
</feature>
<comment type="similarity">
    <text evidence="1">Belongs to the type-I restriction system S methylase family.</text>
</comment>
<keyword evidence="6" id="KW-0255">Endonuclease</keyword>
<organism evidence="6 7">
    <name type="scientific">Lacticaseibacillus paracasei</name>
    <name type="common">Lactobacillus paracasei</name>
    <dbReference type="NCBI Taxonomy" id="1597"/>
    <lineage>
        <taxon>Bacteria</taxon>
        <taxon>Bacillati</taxon>
        <taxon>Bacillota</taxon>
        <taxon>Bacilli</taxon>
        <taxon>Lactobacillales</taxon>
        <taxon>Lactobacillaceae</taxon>
        <taxon>Lacticaseibacillus</taxon>
    </lineage>
</organism>
<feature type="domain" description="Type I restriction modification DNA specificity" evidence="5">
    <location>
        <begin position="398"/>
        <end position="568"/>
    </location>
</feature>
<feature type="region of interest" description="Disordered" evidence="4">
    <location>
        <begin position="1"/>
        <end position="29"/>
    </location>
</feature>
<accession>A0AAW6ABC6</accession>
<dbReference type="RefSeq" id="WP_272029225.1">
    <property type="nucleotide sequence ID" value="NZ_JAQLSF010000001.1"/>
</dbReference>
<dbReference type="Gene3D" id="3.90.220.20">
    <property type="entry name" value="DNA methylase specificity domains"/>
    <property type="match status" value="3"/>
</dbReference>
<evidence type="ECO:0000256" key="3">
    <source>
        <dbReference type="ARBA" id="ARBA00023125"/>
    </source>
</evidence>
<dbReference type="PANTHER" id="PTHR30408">
    <property type="entry name" value="TYPE-1 RESTRICTION ENZYME ECOKI SPECIFICITY PROTEIN"/>
    <property type="match status" value="1"/>
</dbReference>
<dbReference type="CDD" id="cd17273">
    <property type="entry name" value="RMtype1_S_EcoJA69PI-TRD1-CR1_like"/>
    <property type="match status" value="1"/>
</dbReference>
<proteinExistence type="inferred from homology"/>
<feature type="domain" description="Type I restriction modification DNA specificity" evidence="5">
    <location>
        <begin position="201"/>
        <end position="377"/>
    </location>
</feature>
<keyword evidence="6" id="KW-0378">Hydrolase</keyword>
<evidence type="ECO:0000256" key="1">
    <source>
        <dbReference type="ARBA" id="ARBA00010923"/>
    </source>
</evidence>
<dbReference type="InterPro" id="IPR052021">
    <property type="entry name" value="Type-I_RS_S_subunit"/>
</dbReference>
<dbReference type="InterPro" id="IPR000055">
    <property type="entry name" value="Restrct_endonuc_typeI_TRD"/>
</dbReference>
<dbReference type="EC" id="3.1.21.-" evidence="6"/>
<evidence type="ECO:0000256" key="2">
    <source>
        <dbReference type="ARBA" id="ARBA00022747"/>
    </source>
</evidence>
<evidence type="ECO:0000259" key="5">
    <source>
        <dbReference type="Pfam" id="PF01420"/>
    </source>
</evidence>
<evidence type="ECO:0000256" key="4">
    <source>
        <dbReference type="SAM" id="MobiDB-lite"/>
    </source>
</evidence>
<dbReference type="SUPFAM" id="SSF116734">
    <property type="entry name" value="DNA methylase specificity domain"/>
    <property type="match status" value="3"/>
</dbReference>
<dbReference type="Proteomes" id="UP001212327">
    <property type="component" value="Unassembled WGS sequence"/>
</dbReference>
<reference evidence="6 7" key="1">
    <citation type="submission" date="2023-01" db="EMBL/GenBank/DDBJ databases">
        <title>Complete genome sequence of Lacticaseibacillus paracasei SRCM217440 isolated from Makgeolli.</title>
        <authorList>
            <person name="Yang H.-G."/>
            <person name="Jeong S.-J."/>
            <person name="Ha G.-S."/>
            <person name="Yang H.-J."/>
            <person name="Jeong D.-Y."/>
        </authorList>
    </citation>
    <scope>NUCLEOTIDE SEQUENCE [LARGE SCALE GENOMIC DNA]</scope>
    <source>
        <strain evidence="6 7">SRCM217440</strain>
    </source>
</reference>
<dbReference type="InterPro" id="IPR044946">
    <property type="entry name" value="Restrct_endonuc_typeI_TRD_sf"/>
</dbReference>
<keyword evidence="2" id="KW-0680">Restriction system</keyword>
<dbReference type="Gene3D" id="1.10.287.1120">
    <property type="entry name" value="Bipartite methylase S protein"/>
    <property type="match status" value="1"/>
</dbReference>
<sequence>MGETNSYFTDGNYGESYPKESELSDKENGVPFLRGSNLRNGELIEDNANYITKEKHAELTSGHLVEDDIVLAVRGSLGALGYVKDENIDWNINSQLAVIRTDKSELSGKFLVQFLLSWRGQKELLSRNTGTALKQLPIKQLKDVPVPIVNLDEQKEIGALFSSIDNLIAATQDKIDALEQAKKALLQRLFDQSWRFKGYSDPWEKRKLGELANIRRGASPRPIKNKKWFSQTSQVGWIRISDVTEQNGRIHQVEQHLSDAGQKKTLVLKSKHLLLSIAATVGKPVQNYIQVGVHDGFIVFMDPKFDLDFMFYFLEKYRPNWARFGQPGSQININSELVRDLVVSIPTAHEQVAVAQFIITLDNLIAATQRRINALEEIKEASSQYLFVQEWKFRGYSSPWKQVKLGEIADIIGGGTPKTDEPKFWNGKIDWYAPAEIGSNRYVSGSVRTITSVGLNKSSASILPANRTILFTSRAGIGNAAILKKDAATNQGFQSLVLKDGVDVYFMYSKIPEIKQKAIRIAAGSTFLEISGKKLSQIALLVPELNEQQRIGAFFKKLDDLIAANHSKVSRLNLLKRFLLQGLFI</sequence>